<evidence type="ECO:0000256" key="3">
    <source>
        <dbReference type="ARBA" id="ARBA00022692"/>
    </source>
</evidence>
<gene>
    <name evidence="8" type="ORF">CYJ47_07395</name>
</gene>
<evidence type="ECO:0000256" key="1">
    <source>
        <dbReference type="ARBA" id="ARBA00004651"/>
    </source>
</evidence>
<dbReference type="InterPro" id="IPR011577">
    <property type="entry name" value="Cyt_b561_bac/Ni-Hgenase"/>
</dbReference>
<dbReference type="Gene3D" id="1.20.950.20">
    <property type="entry name" value="Transmembrane di-heme cytochromes, Chain C"/>
    <property type="match status" value="1"/>
</dbReference>
<evidence type="ECO:0000256" key="6">
    <source>
        <dbReference type="SAM" id="Phobius"/>
    </source>
</evidence>
<evidence type="ECO:0000313" key="9">
    <source>
        <dbReference type="Proteomes" id="UP000234560"/>
    </source>
</evidence>
<feature type="transmembrane region" description="Helical" evidence="6">
    <location>
        <begin position="102"/>
        <end position="122"/>
    </location>
</feature>
<dbReference type="InterPro" id="IPR051542">
    <property type="entry name" value="Hydrogenase_cytochrome"/>
</dbReference>
<dbReference type="KEGG" id="cpyr:CYJ47_07395"/>
<dbReference type="AlphaFoldDB" id="A0AAF0YSF1"/>
<dbReference type="EMBL" id="CP136958">
    <property type="protein sequence ID" value="WOT01119.1"/>
    <property type="molecule type" value="Genomic_DNA"/>
</dbReference>
<accession>A0AAF0YSF1</accession>
<evidence type="ECO:0000259" key="7">
    <source>
        <dbReference type="Pfam" id="PF01292"/>
    </source>
</evidence>
<dbReference type="PANTHER" id="PTHR30485:SF0">
    <property type="entry name" value="NI_FE-HYDROGENASE 1 B-TYPE CYTOCHROME SUBUNIT-RELATED"/>
    <property type="match status" value="1"/>
</dbReference>
<evidence type="ECO:0000313" key="8">
    <source>
        <dbReference type="EMBL" id="WOT01119.1"/>
    </source>
</evidence>
<reference evidence="8" key="1">
    <citation type="submission" date="2017-12" db="EMBL/GenBank/DDBJ databases">
        <authorList>
            <person name="Thomas-White K."/>
            <person name="Wolfe A.J."/>
        </authorList>
    </citation>
    <scope>NUCLEOTIDE SEQUENCE</scope>
    <source>
        <strain evidence="8">UMB0763</strain>
    </source>
</reference>
<keyword evidence="4 6" id="KW-1133">Transmembrane helix</keyword>
<keyword evidence="5 6" id="KW-0472">Membrane</keyword>
<comment type="subcellular location">
    <subcellularLocation>
        <location evidence="1">Cell membrane</location>
        <topology evidence="1">Multi-pass membrane protein</topology>
    </subcellularLocation>
</comment>
<reference evidence="8" key="2">
    <citation type="submission" date="2023-10" db="EMBL/GenBank/DDBJ databases">
        <authorList>
            <person name="Choi B."/>
        </authorList>
    </citation>
    <scope>NUCLEOTIDE SEQUENCE</scope>
    <source>
        <strain evidence="8">UMB0763</strain>
    </source>
</reference>
<feature type="transmembrane region" description="Helical" evidence="6">
    <location>
        <begin position="58"/>
        <end position="81"/>
    </location>
</feature>
<dbReference type="GO" id="GO:0005886">
    <property type="term" value="C:plasma membrane"/>
    <property type="evidence" value="ECO:0007669"/>
    <property type="project" value="UniProtKB-SubCell"/>
</dbReference>
<keyword evidence="2" id="KW-1003">Cell membrane</keyword>
<dbReference type="GO" id="GO:0020037">
    <property type="term" value="F:heme binding"/>
    <property type="evidence" value="ECO:0007669"/>
    <property type="project" value="TreeGrafter"/>
</dbReference>
<evidence type="ECO:0000256" key="4">
    <source>
        <dbReference type="ARBA" id="ARBA00022989"/>
    </source>
</evidence>
<keyword evidence="3 6" id="KW-0812">Transmembrane</keyword>
<dbReference type="PANTHER" id="PTHR30485">
    <property type="entry name" value="NI/FE-HYDROGENASE 1 B-TYPE CYTOCHROME SUBUNIT"/>
    <property type="match status" value="1"/>
</dbReference>
<feature type="transmembrane region" description="Helical" evidence="6">
    <location>
        <begin position="142"/>
        <end position="159"/>
    </location>
</feature>
<dbReference type="Proteomes" id="UP000234560">
    <property type="component" value="Chromosome"/>
</dbReference>
<dbReference type="InterPro" id="IPR016174">
    <property type="entry name" value="Di-haem_cyt_TM"/>
</dbReference>
<dbReference type="SUPFAM" id="SSF81342">
    <property type="entry name" value="Transmembrane di-heme cytochromes"/>
    <property type="match status" value="1"/>
</dbReference>
<evidence type="ECO:0000256" key="5">
    <source>
        <dbReference type="ARBA" id="ARBA00023136"/>
    </source>
</evidence>
<dbReference type="GO" id="GO:0009055">
    <property type="term" value="F:electron transfer activity"/>
    <property type="evidence" value="ECO:0007669"/>
    <property type="project" value="InterPro"/>
</dbReference>
<name>A0AAF0YSF1_9CORY</name>
<organism evidence="8 9">
    <name type="scientific">Corynebacterium pyruviciproducens</name>
    <dbReference type="NCBI Taxonomy" id="598660"/>
    <lineage>
        <taxon>Bacteria</taxon>
        <taxon>Bacillati</taxon>
        <taxon>Actinomycetota</taxon>
        <taxon>Actinomycetes</taxon>
        <taxon>Mycobacteriales</taxon>
        <taxon>Corynebacteriaceae</taxon>
        <taxon>Corynebacterium</taxon>
    </lineage>
</organism>
<dbReference type="GO" id="GO:0022904">
    <property type="term" value="P:respiratory electron transport chain"/>
    <property type="evidence" value="ECO:0007669"/>
    <property type="project" value="InterPro"/>
</dbReference>
<feature type="domain" description="Cytochrome b561 bacterial/Ni-hydrogenase" evidence="7">
    <location>
        <begin position="40"/>
        <end position="134"/>
    </location>
</feature>
<protein>
    <submittedName>
        <fullName evidence="8">Cytochrome b/b6 domain-containing protein</fullName>
    </submittedName>
</protein>
<sequence>MLPHLLRAVSSDRPERPLHSGFLSVVPQAIHDMISCIAFEVPHAPEGNGYNSVQQLSYTFIIMVMPAWMIFTGMLQAPAVANHWPKITNALGGRQVIRTLHVVGLAIYLVFIIIHVAMVILHDYGTEVSKMVFGHTGEPVKGGIIFTLGLELVFSSMFVPPGHRCTNRWWWRS</sequence>
<dbReference type="Pfam" id="PF01292">
    <property type="entry name" value="Ni_hydr_CYTB"/>
    <property type="match status" value="1"/>
</dbReference>
<proteinExistence type="predicted"/>
<evidence type="ECO:0000256" key="2">
    <source>
        <dbReference type="ARBA" id="ARBA00022475"/>
    </source>
</evidence>